<comment type="subcellular location">
    <subcellularLocation>
        <location evidence="1">Endoplasmic reticulum membrane</location>
        <topology evidence="1">Single-pass type I membrane protein</topology>
    </subcellularLocation>
</comment>
<organism evidence="14 15">
    <name type="scientific">Strigamia maritima</name>
    <name type="common">European centipede</name>
    <name type="synonym">Geophilus maritimus</name>
    <dbReference type="NCBI Taxonomy" id="126957"/>
    <lineage>
        <taxon>Eukaryota</taxon>
        <taxon>Metazoa</taxon>
        <taxon>Ecdysozoa</taxon>
        <taxon>Arthropoda</taxon>
        <taxon>Myriapoda</taxon>
        <taxon>Chilopoda</taxon>
        <taxon>Pleurostigmophora</taxon>
        <taxon>Geophilomorpha</taxon>
        <taxon>Linotaeniidae</taxon>
        <taxon>Strigamia</taxon>
    </lineage>
</organism>
<evidence type="ECO:0000256" key="12">
    <source>
        <dbReference type="SAM" id="SignalP"/>
    </source>
</evidence>
<dbReference type="STRING" id="126957.T1IK58"/>
<feature type="domain" description="Malectin" evidence="13">
    <location>
        <begin position="29"/>
        <end position="190"/>
    </location>
</feature>
<dbReference type="HOGENOM" id="CLU_065446_1_0_1"/>
<dbReference type="PANTHER" id="PTHR13460:SF0">
    <property type="entry name" value="MALECTIN"/>
    <property type="match status" value="1"/>
</dbReference>
<evidence type="ECO:0000256" key="11">
    <source>
        <dbReference type="SAM" id="Phobius"/>
    </source>
</evidence>
<proteinExistence type="inferred from homology"/>
<keyword evidence="9" id="KW-0119">Carbohydrate metabolism</keyword>
<evidence type="ECO:0000256" key="9">
    <source>
        <dbReference type="ARBA" id="ARBA00023277"/>
    </source>
</evidence>
<sequence length="266" mass="30127">MWEPLKHRCLTLCALIIAFLDYSDAIGEVIYAVNCGGEAHTDSHGIHYQRDPLHGKVGTASDFGKQLIISRVPPADQILYQTERYHYNTFGYDIPFKADGDYVLVLKFSEVYFTSPKMKIFSISLNNEHTVVSDLDIFEKVGRSVAHDEHVPFTIQNGKLKVNGEESNFVGRLRLDFIKGYEDNPKINAIYVMKGTLDDVPKLPSPETEEDFYKEERTEEKKPTKIRRPSGPKTPDPYSVDDSSLMLPVFVAIGAFIPVLFCLCKL</sequence>
<feature type="compositionally biased region" description="Basic and acidic residues" evidence="10">
    <location>
        <begin position="214"/>
        <end position="223"/>
    </location>
</feature>
<reference evidence="14" key="2">
    <citation type="submission" date="2015-02" db="UniProtKB">
        <authorList>
            <consortium name="EnsemblMetazoa"/>
        </authorList>
    </citation>
    <scope>IDENTIFICATION</scope>
</reference>
<evidence type="ECO:0000256" key="4">
    <source>
        <dbReference type="ARBA" id="ARBA00022729"/>
    </source>
</evidence>
<dbReference type="Pfam" id="PF11721">
    <property type="entry name" value="Malectin"/>
    <property type="match status" value="1"/>
</dbReference>
<evidence type="ECO:0000256" key="10">
    <source>
        <dbReference type="SAM" id="MobiDB-lite"/>
    </source>
</evidence>
<dbReference type="EnsemblMetazoa" id="SMAR001294-RA">
    <property type="protein sequence ID" value="SMAR001294-PA"/>
    <property type="gene ID" value="SMAR001294"/>
</dbReference>
<dbReference type="GO" id="GO:0005789">
    <property type="term" value="C:endoplasmic reticulum membrane"/>
    <property type="evidence" value="ECO:0007669"/>
    <property type="project" value="UniProtKB-SubCell"/>
</dbReference>
<dbReference type="eggNOG" id="KOG3593">
    <property type="taxonomic scope" value="Eukaryota"/>
</dbReference>
<keyword evidence="7 11" id="KW-0472">Membrane</keyword>
<dbReference type="PhylomeDB" id="T1IK58"/>
<evidence type="ECO:0000259" key="13">
    <source>
        <dbReference type="Pfam" id="PF11721"/>
    </source>
</evidence>
<feature type="signal peptide" evidence="12">
    <location>
        <begin position="1"/>
        <end position="25"/>
    </location>
</feature>
<protein>
    <recommendedName>
        <fullName evidence="13">Malectin domain-containing protein</fullName>
    </recommendedName>
</protein>
<dbReference type="InterPro" id="IPR021720">
    <property type="entry name" value="Malectin_dom"/>
</dbReference>
<evidence type="ECO:0000256" key="6">
    <source>
        <dbReference type="ARBA" id="ARBA00022989"/>
    </source>
</evidence>
<evidence type="ECO:0000256" key="1">
    <source>
        <dbReference type="ARBA" id="ARBA00004115"/>
    </source>
</evidence>
<evidence type="ECO:0000313" key="14">
    <source>
        <dbReference type="EnsemblMetazoa" id="SMAR001294-PA"/>
    </source>
</evidence>
<evidence type="ECO:0000313" key="15">
    <source>
        <dbReference type="Proteomes" id="UP000014500"/>
    </source>
</evidence>
<reference evidence="15" key="1">
    <citation type="submission" date="2011-05" db="EMBL/GenBank/DDBJ databases">
        <authorList>
            <person name="Richards S.R."/>
            <person name="Qu J."/>
            <person name="Jiang H."/>
            <person name="Jhangiani S.N."/>
            <person name="Agravi P."/>
            <person name="Goodspeed R."/>
            <person name="Gross S."/>
            <person name="Mandapat C."/>
            <person name="Jackson L."/>
            <person name="Mathew T."/>
            <person name="Pu L."/>
            <person name="Thornton R."/>
            <person name="Saada N."/>
            <person name="Wilczek-Boney K.B."/>
            <person name="Lee S."/>
            <person name="Kovar C."/>
            <person name="Wu Y."/>
            <person name="Scherer S.E."/>
            <person name="Worley K.C."/>
            <person name="Muzny D.M."/>
            <person name="Gibbs R."/>
        </authorList>
    </citation>
    <scope>NUCLEOTIDE SEQUENCE</scope>
    <source>
        <strain evidence="15">Brora</strain>
    </source>
</reference>
<evidence type="ECO:0000256" key="8">
    <source>
        <dbReference type="ARBA" id="ARBA00023180"/>
    </source>
</evidence>
<keyword evidence="3 11" id="KW-0812">Transmembrane</keyword>
<dbReference type="GO" id="GO:0030246">
    <property type="term" value="F:carbohydrate binding"/>
    <property type="evidence" value="ECO:0007669"/>
    <property type="project" value="InterPro"/>
</dbReference>
<feature type="transmembrane region" description="Helical" evidence="11">
    <location>
        <begin position="245"/>
        <end position="264"/>
    </location>
</feature>
<dbReference type="Proteomes" id="UP000014500">
    <property type="component" value="Unassembled WGS sequence"/>
</dbReference>
<comment type="similarity">
    <text evidence="2">Belongs to the malectin family.</text>
</comment>
<dbReference type="Gene3D" id="2.60.120.430">
    <property type="entry name" value="Galactose-binding lectin"/>
    <property type="match status" value="1"/>
</dbReference>
<dbReference type="InterPro" id="IPR039155">
    <property type="entry name" value="MLEC"/>
</dbReference>
<evidence type="ECO:0000256" key="7">
    <source>
        <dbReference type="ARBA" id="ARBA00023136"/>
    </source>
</evidence>
<evidence type="ECO:0000256" key="3">
    <source>
        <dbReference type="ARBA" id="ARBA00022692"/>
    </source>
</evidence>
<keyword evidence="5" id="KW-0256">Endoplasmic reticulum</keyword>
<keyword evidence="15" id="KW-1185">Reference proteome</keyword>
<name>T1IK58_STRMM</name>
<dbReference type="EMBL" id="JH430421">
    <property type="status" value="NOT_ANNOTATED_CDS"/>
    <property type="molecule type" value="Genomic_DNA"/>
</dbReference>
<dbReference type="OMA" id="PNPYSMD"/>
<keyword evidence="6 11" id="KW-1133">Transmembrane helix</keyword>
<evidence type="ECO:0000256" key="5">
    <source>
        <dbReference type="ARBA" id="ARBA00022824"/>
    </source>
</evidence>
<dbReference type="PANTHER" id="PTHR13460">
    <property type="match status" value="1"/>
</dbReference>
<keyword evidence="8" id="KW-0325">Glycoprotein</keyword>
<accession>T1IK58</accession>
<keyword evidence="4 12" id="KW-0732">Signal</keyword>
<feature type="chain" id="PRO_5004579267" description="Malectin domain-containing protein" evidence="12">
    <location>
        <begin position="26"/>
        <end position="266"/>
    </location>
</feature>
<feature type="region of interest" description="Disordered" evidence="10">
    <location>
        <begin position="202"/>
        <end position="239"/>
    </location>
</feature>
<evidence type="ECO:0000256" key="2">
    <source>
        <dbReference type="ARBA" id="ARBA00009141"/>
    </source>
</evidence>
<dbReference type="AlphaFoldDB" id="T1IK58"/>